<comment type="caution">
    <text evidence="1">The sequence shown here is derived from an EMBL/GenBank/DDBJ whole genome shotgun (WGS) entry which is preliminary data.</text>
</comment>
<organism evidence="1 2">
    <name type="scientific">Trametes pubescens</name>
    <name type="common">White-rot fungus</name>
    <dbReference type="NCBI Taxonomy" id="154538"/>
    <lineage>
        <taxon>Eukaryota</taxon>
        <taxon>Fungi</taxon>
        <taxon>Dikarya</taxon>
        <taxon>Basidiomycota</taxon>
        <taxon>Agaricomycotina</taxon>
        <taxon>Agaricomycetes</taxon>
        <taxon>Polyporales</taxon>
        <taxon>Polyporaceae</taxon>
        <taxon>Trametes</taxon>
    </lineage>
</organism>
<dbReference type="STRING" id="154538.A0A1M2W277"/>
<dbReference type="AlphaFoldDB" id="A0A1M2W277"/>
<gene>
    <name evidence="1" type="ORF">TRAPUB_9451</name>
</gene>
<name>A0A1M2W277_TRAPU</name>
<evidence type="ECO:0000313" key="1">
    <source>
        <dbReference type="EMBL" id="OJT13967.1"/>
    </source>
</evidence>
<evidence type="ECO:0008006" key="3">
    <source>
        <dbReference type="Google" id="ProtNLM"/>
    </source>
</evidence>
<dbReference type="EMBL" id="MNAD01000344">
    <property type="protein sequence ID" value="OJT13967.1"/>
    <property type="molecule type" value="Genomic_DNA"/>
</dbReference>
<evidence type="ECO:0000313" key="2">
    <source>
        <dbReference type="Proteomes" id="UP000184267"/>
    </source>
</evidence>
<dbReference type="OrthoDB" id="2906561at2759"/>
<protein>
    <recommendedName>
        <fullName evidence="3">F-box domain-containing protein</fullName>
    </recommendedName>
</protein>
<accession>A0A1M2W277</accession>
<proteinExistence type="predicted"/>
<dbReference type="Proteomes" id="UP000184267">
    <property type="component" value="Unassembled WGS sequence"/>
</dbReference>
<keyword evidence="2" id="KW-1185">Reference proteome</keyword>
<reference evidence="1 2" key="1">
    <citation type="submission" date="2016-10" db="EMBL/GenBank/DDBJ databases">
        <title>Genome sequence of the basidiomycete white-rot fungus Trametes pubescens.</title>
        <authorList>
            <person name="Makela M.R."/>
            <person name="Granchi Z."/>
            <person name="Peng M."/>
            <person name="De Vries R.P."/>
            <person name="Grigoriev I."/>
            <person name="Riley R."/>
            <person name="Hilden K."/>
        </authorList>
    </citation>
    <scope>NUCLEOTIDE SEQUENCE [LARGE SCALE GENOMIC DNA]</scope>
    <source>
        <strain evidence="1 2">FBCC735</strain>
    </source>
</reference>
<sequence length="212" mass="24548">MASLTPFRPSWPRDPEGQYQSPRILHEQIMQVCRHWWGVAQSTASLWSDIILRPRRELASAQIQQARTTSVNVYCEGDVESLVPVLSEHAHRIRFLHIRTMDCSDSSTMQRMDAVFMILPRMALHIEEFVLHAWYVHWPMISKERPIVSLFSGHAPRLRVLSIFCVRRMLTGSFPNLRKLYLIICGSPIATEVLDFLRESPILEHIHLEAPG</sequence>